<name>A0AAU9K4H8_9CILI</name>
<dbReference type="EMBL" id="CAJZBQ010000055">
    <property type="protein sequence ID" value="CAG9332607.1"/>
    <property type="molecule type" value="Genomic_DNA"/>
</dbReference>
<dbReference type="Proteomes" id="UP001162131">
    <property type="component" value="Unassembled WGS sequence"/>
</dbReference>
<proteinExistence type="predicted"/>
<gene>
    <name evidence="2" type="ORF">BSTOLATCC_MIC56901</name>
</gene>
<accession>A0AAU9K4H8</accession>
<dbReference type="AlphaFoldDB" id="A0AAU9K4H8"/>
<evidence type="ECO:0000256" key="1">
    <source>
        <dbReference type="SAM" id="MobiDB-lite"/>
    </source>
</evidence>
<protein>
    <submittedName>
        <fullName evidence="2">Uncharacterized protein</fullName>
    </submittedName>
</protein>
<feature type="region of interest" description="Disordered" evidence="1">
    <location>
        <begin position="132"/>
        <end position="155"/>
    </location>
</feature>
<sequence length="262" mass="29541">MKSNTSKKERSSSQILLDDDFPLDTEAGPGSYEIPNLFGKESVRYHNSPQITFSKAKSTDKLYYGRQLTKQLKGSQSPGSSAYFPDIKSVAKSEGSTKFPKSKRKFDFLNILMDRSPGPIYNYPHSLSTSIAFPKATRDKPNNNEAPPPGSYNPKYFPNSSGFAFKKPEKVLKGRFESFMQLTDTPGPAEYKVSAKPKQRGGIFSKVGRDAYEKYNLSPGPGSYDSDFKDYKRKTLVESFGKERRNIDIRNYAKSYEIYKSA</sequence>
<evidence type="ECO:0000313" key="2">
    <source>
        <dbReference type="EMBL" id="CAG9332607.1"/>
    </source>
</evidence>
<dbReference type="Pfam" id="PF07004">
    <property type="entry name" value="SHIPPO-rpt"/>
    <property type="match status" value="2"/>
</dbReference>
<feature type="region of interest" description="Disordered" evidence="1">
    <location>
        <begin position="1"/>
        <end position="28"/>
    </location>
</feature>
<evidence type="ECO:0000313" key="3">
    <source>
        <dbReference type="Proteomes" id="UP001162131"/>
    </source>
</evidence>
<organism evidence="2 3">
    <name type="scientific">Blepharisma stoltei</name>
    <dbReference type="NCBI Taxonomy" id="1481888"/>
    <lineage>
        <taxon>Eukaryota</taxon>
        <taxon>Sar</taxon>
        <taxon>Alveolata</taxon>
        <taxon>Ciliophora</taxon>
        <taxon>Postciliodesmatophora</taxon>
        <taxon>Heterotrichea</taxon>
        <taxon>Heterotrichida</taxon>
        <taxon>Blepharismidae</taxon>
        <taxon>Blepharisma</taxon>
    </lineage>
</organism>
<keyword evidence="3" id="KW-1185">Reference proteome</keyword>
<dbReference type="InterPro" id="IPR010736">
    <property type="entry name" value="SHIPPO-rpt"/>
</dbReference>
<reference evidence="2" key="1">
    <citation type="submission" date="2021-09" db="EMBL/GenBank/DDBJ databases">
        <authorList>
            <consortium name="AG Swart"/>
            <person name="Singh M."/>
            <person name="Singh A."/>
            <person name="Seah K."/>
            <person name="Emmerich C."/>
        </authorList>
    </citation>
    <scope>NUCLEOTIDE SEQUENCE</scope>
    <source>
        <strain evidence="2">ATCC30299</strain>
    </source>
</reference>
<feature type="compositionally biased region" description="Basic and acidic residues" evidence="1">
    <location>
        <begin position="1"/>
        <end position="11"/>
    </location>
</feature>
<comment type="caution">
    <text evidence="2">The sequence shown here is derived from an EMBL/GenBank/DDBJ whole genome shotgun (WGS) entry which is preliminary data.</text>
</comment>